<feature type="compositionally biased region" description="Acidic residues" evidence="10">
    <location>
        <begin position="818"/>
        <end position="830"/>
    </location>
</feature>
<protein>
    <recommendedName>
        <fullName evidence="6 9">RNA polymerase II subunit A C-terminal domain phosphatase</fullName>
        <ecNumber evidence="2 9">3.1.3.16</ecNumber>
    </recommendedName>
</protein>
<feature type="compositionally biased region" description="Basic and acidic residues" evidence="10">
    <location>
        <begin position="411"/>
        <end position="452"/>
    </location>
</feature>
<dbReference type="FunFam" id="3.40.50.1000:FF:000040">
    <property type="entry name" value="RNA polymerase II subunit A C-terminal domain phosphatase"/>
    <property type="match status" value="1"/>
</dbReference>
<dbReference type="SMART" id="SM00577">
    <property type="entry name" value="CPDc"/>
    <property type="match status" value="1"/>
</dbReference>
<evidence type="ECO:0000256" key="1">
    <source>
        <dbReference type="ARBA" id="ARBA00004123"/>
    </source>
</evidence>
<proteinExistence type="predicted"/>
<dbReference type="VEuPathDB" id="VectorBase:AEPI006341"/>
<dbReference type="FunFam" id="3.40.50.10190:FF:000007">
    <property type="entry name" value="RNA polymerase II subunit A C-terminal domain phosphatase"/>
    <property type="match status" value="1"/>
</dbReference>
<evidence type="ECO:0000313" key="13">
    <source>
        <dbReference type="EnsemblMetazoa" id="AEPI006341-PA"/>
    </source>
</evidence>
<comment type="subcellular location">
    <subcellularLocation>
        <location evidence="1 9">Nucleus</location>
    </subcellularLocation>
</comment>
<evidence type="ECO:0000256" key="6">
    <source>
        <dbReference type="ARBA" id="ARBA00040602"/>
    </source>
</evidence>
<feature type="domain" description="FCP1 homology" evidence="12">
    <location>
        <begin position="141"/>
        <end position="306"/>
    </location>
</feature>
<evidence type="ECO:0000256" key="10">
    <source>
        <dbReference type="SAM" id="MobiDB-lite"/>
    </source>
</evidence>
<dbReference type="SMART" id="SM00292">
    <property type="entry name" value="BRCT"/>
    <property type="match status" value="1"/>
</dbReference>
<evidence type="ECO:0000256" key="8">
    <source>
        <dbReference type="ARBA" id="ARBA00048336"/>
    </source>
</evidence>
<dbReference type="CDD" id="cd17729">
    <property type="entry name" value="BRCT_CTDP1"/>
    <property type="match status" value="1"/>
</dbReference>
<evidence type="ECO:0000256" key="4">
    <source>
        <dbReference type="ARBA" id="ARBA00022912"/>
    </source>
</evidence>
<dbReference type="FunFam" id="1.10.287.10:FF:000026">
    <property type="entry name" value="SD01014p"/>
    <property type="match status" value="1"/>
</dbReference>
<keyword evidence="4" id="KW-0904">Protein phosphatase</keyword>
<dbReference type="NCBIfam" id="TIGR02250">
    <property type="entry name" value="FCP1_euk"/>
    <property type="match status" value="1"/>
</dbReference>
<dbReference type="AlphaFoldDB" id="A0A182PHD2"/>
<evidence type="ECO:0000256" key="5">
    <source>
        <dbReference type="ARBA" id="ARBA00023242"/>
    </source>
</evidence>
<evidence type="ECO:0000256" key="9">
    <source>
        <dbReference type="RuleBase" id="RU366066"/>
    </source>
</evidence>
<dbReference type="GO" id="GO:0005634">
    <property type="term" value="C:nucleus"/>
    <property type="evidence" value="ECO:0007669"/>
    <property type="project" value="UniProtKB-SubCell"/>
</dbReference>
<keyword evidence="14" id="KW-1185">Reference proteome</keyword>
<feature type="compositionally biased region" description="Acidic residues" evidence="10">
    <location>
        <begin position="707"/>
        <end position="725"/>
    </location>
</feature>
<name>A0A182PHD2_9DIPT</name>
<comment type="catalytic activity">
    <reaction evidence="7 9">
        <text>O-phospho-L-seryl-[protein] + H2O = L-seryl-[protein] + phosphate</text>
        <dbReference type="Rhea" id="RHEA:20629"/>
        <dbReference type="Rhea" id="RHEA-COMP:9863"/>
        <dbReference type="Rhea" id="RHEA-COMP:11604"/>
        <dbReference type="ChEBI" id="CHEBI:15377"/>
        <dbReference type="ChEBI" id="CHEBI:29999"/>
        <dbReference type="ChEBI" id="CHEBI:43474"/>
        <dbReference type="ChEBI" id="CHEBI:83421"/>
        <dbReference type="EC" id="3.1.3.16"/>
    </reaction>
</comment>
<reference evidence="14" key="1">
    <citation type="submission" date="2013-03" db="EMBL/GenBank/DDBJ databases">
        <title>The Genome Sequence of Anopheles epiroticus epiroticus2.</title>
        <authorList>
            <consortium name="The Broad Institute Genomics Platform"/>
            <person name="Neafsey D.E."/>
            <person name="Howell P."/>
            <person name="Walker B."/>
            <person name="Young S.K."/>
            <person name="Zeng Q."/>
            <person name="Gargeya S."/>
            <person name="Fitzgerald M."/>
            <person name="Haas B."/>
            <person name="Abouelleil A."/>
            <person name="Allen A.W."/>
            <person name="Alvarado L."/>
            <person name="Arachchi H.M."/>
            <person name="Berlin A.M."/>
            <person name="Chapman S.B."/>
            <person name="Gainer-Dewar J."/>
            <person name="Goldberg J."/>
            <person name="Griggs A."/>
            <person name="Gujja S."/>
            <person name="Hansen M."/>
            <person name="Howarth C."/>
            <person name="Imamovic A."/>
            <person name="Ireland A."/>
            <person name="Larimer J."/>
            <person name="McCowan C."/>
            <person name="Murphy C."/>
            <person name="Pearson M."/>
            <person name="Poon T.W."/>
            <person name="Priest M."/>
            <person name="Roberts A."/>
            <person name="Saif S."/>
            <person name="Shea T."/>
            <person name="Sisk P."/>
            <person name="Sykes S."/>
            <person name="Wortman J."/>
            <person name="Nusbaum C."/>
            <person name="Birren B."/>
        </authorList>
    </citation>
    <scope>NUCLEOTIDE SEQUENCE [LARGE SCALE GENOMIC DNA]</scope>
    <source>
        <strain evidence="14">Epiroticus2</strain>
    </source>
</reference>
<dbReference type="Pfam" id="PF00533">
    <property type="entry name" value="BRCT"/>
    <property type="match status" value="1"/>
</dbReference>
<dbReference type="Gene3D" id="1.10.287.10">
    <property type="entry name" value="S15/NS1, RNA-binding"/>
    <property type="match status" value="1"/>
</dbReference>
<dbReference type="EnsemblMetazoa" id="AEPI006341-RA">
    <property type="protein sequence ID" value="AEPI006341-PA"/>
    <property type="gene ID" value="AEPI006341"/>
</dbReference>
<dbReference type="PROSITE" id="PS50172">
    <property type="entry name" value="BRCT"/>
    <property type="match status" value="1"/>
</dbReference>
<feature type="domain" description="BRCT" evidence="11">
    <location>
        <begin position="557"/>
        <end position="650"/>
    </location>
</feature>
<dbReference type="InterPro" id="IPR011053">
    <property type="entry name" value="Single_hybrid_motif"/>
</dbReference>
<dbReference type="InterPro" id="IPR039189">
    <property type="entry name" value="Fcp1"/>
</dbReference>
<dbReference type="SUPFAM" id="SSF56784">
    <property type="entry name" value="HAD-like"/>
    <property type="match status" value="1"/>
</dbReference>
<reference evidence="13" key="2">
    <citation type="submission" date="2020-05" db="UniProtKB">
        <authorList>
            <consortium name="EnsemblMetazoa"/>
        </authorList>
    </citation>
    <scope>IDENTIFICATION</scope>
    <source>
        <strain evidence="13">Epiroticus2</strain>
    </source>
</reference>
<dbReference type="Gene3D" id="3.40.50.10190">
    <property type="entry name" value="BRCT domain"/>
    <property type="match status" value="1"/>
</dbReference>
<feature type="compositionally biased region" description="Basic and acidic residues" evidence="10">
    <location>
        <begin position="756"/>
        <end position="775"/>
    </location>
</feature>
<feature type="region of interest" description="Disordered" evidence="10">
    <location>
        <begin position="319"/>
        <end position="514"/>
    </location>
</feature>
<evidence type="ECO:0000259" key="12">
    <source>
        <dbReference type="PROSITE" id="PS50969"/>
    </source>
</evidence>
<evidence type="ECO:0000259" key="11">
    <source>
        <dbReference type="PROSITE" id="PS50172"/>
    </source>
</evidence>
<feature type="compositionally biased region" description="Basic and acidic residues" evidence="10">
    <location>
        <begin position="484"/>
        <end position="500"/>
    </location>
</feature>
<dbReference type="SUPFAM" id="SSF51230">
    <property type="entry name" value="Single hybrid motif"/>
    <property type="match status" value="1"/>
</dbReference>
<dbReference type="InterPro" id="IPR036412">
    <property type="entry name" value="HAD-like_sf"/>
</dbReference>
<dbReference type="SUPFAM" id="SSF52113">
    <property type="entry name" value="BRCT domain"/>
    <property type="match status" value="1"/>
</dbReference>
<keyword evidence="3 9" id="KW-0378">Hydrolase</keyword>
<feature type="region of interest" description="Disordered" evidence="10">
    <location>
        <begin position="707"/>
        <end position="832"/>
    </location>
</feature>
<dbReference type="InterPro" id="IPR004274">
    <property type="entry name" value="FCP1_dom"/>
</dbReference>
<accession>A0A182PHD2</accession>
<dbReference type="STRING" id="199890.A0A182PHD2"/>
<dbReference type="InterPro" id="IPR011947">
    <property type="entry name" value="FCP1_euk"/>
</dbReference>
<dbReference type="PROSITE" id="PS50969">
    <property type="entry name" value="FCP1"/>
    <property type="match status" value="1"/>
</dbReference>
<dbReference type="PANTHER" id="PTHR23081:SF36">
    <property type="entry name" value="RNA POLYMERASE II SUBUNIT A C-TERMINAL DOMAIN PHOSPHATASE"/>
    <property type="match status" value="1"/>
</dbReference>
<dbReference type="Gene3D" id="3.40.50.1000">
    <property type="entry name" value="HAD superfamily/HAD-like"/>
    <property type="match status" value="1"/>
</dbReference>
<feature type="compositionally biased region" description="Basic and acidic residues" evidence="10">
    <location>
        <begin position="367"/>
        <end position="376"/>
    </location>
</feature>
<dbReference type="GO" id="GO:0008420">
    <property type="term" value="F:RNA polymerase II CTD heptapeptide repeat phosphatase activity"/>
    <property type="evidence" value="ECO:0007669"/>
    <property type="project" value="UniProtKB-UniRule"/>
</dbReference>
<dbReference type="Proteomes" id="UP000075885">
    <property type="component" value="Unassembled WGS sequence"/>
</dbReference>
<dbReference type="FunFam" id="2.40.50.100:FF:000084">
    <property type="entry name" value="AGAP005119-PA"/>
    <property type="match status" value="1"/>
</dbReference>
<dbReference type="Pfam" id="PF03031">
    <property type="entry name" value="NIF"/>
    <property type="match status" value="1"/>
</dbReference>
<feature type="compositionally biased region" description="Basic and acidic residues" evidence="10">
    <location>
        <begin position="382"/>
        <end position="398"/>
    </location>
</feature>
<evidence type="ECO:0000256" key="2">
    <source>
        <dbReference type="ARBA" id="ARBA00013081"/>
    </source>
</evidence>
<feature type="compositionally biased region" description="Basic and acidic residues" evidence="10">
    <location>
        <begin position="338"/>
        <end position="358"/>
    </location>
</feature>
<organism evidence="13 14">
    <name type="scientific">Anopheles epiroticus</name>
    <dbReference type="NCBI Taxonomy" id="199890"/>
    <lineage>
        <taxon>Eukaryota</taxon>
        <taxon>Metazoa</taxon>
        <taxon>Ecdysozoa</taxon>
        <taxon>Arthropoda</taxon>
        <taxon>Hexapoda</taxon>
        <taxon>Insecta</taxon>
        <taxon>Pterygota</taxon>
        <taxon>Neoptera</taxon>
        <taxon>Endopterygota</taxon>
        <taxon>Diptera</taxon>
        <taxon>Nematocera</taxon>
        <taxon>Culicoidea</taxon>
        <taxon>Culicidae</taxon>
        <taxon>Anophelinae</taxon>
        <taxon>Anopheles</taxon>
    </lineage>
</organism>
<evidence type="ECO:0000313" key="14">
    <source>
        <dbReference type="Proteomes" id="UP000075885"/>
    </source>
</evidence>
<dbReference type="Gene3D" id="2.40.50.100">
    <property type="match status" value="1"/>
</dbReference>
<sequence length="847" mass="96011">MAEPNQNIICAPDDCAIKISKWKVREGFPVTSGSIILFYEQLEGSDKEVKRLKATTSGVVKRRLAREGATVAKGKPVLELGQCSHTTVIKDMCADCGADLRQDEASSCSKASVPMIHSVPELKVTETLAKKLGQADTERLLSDRKLVLLVDLDQTLIHTTNDNVPNNLKDVYHFQLYGPNSPWYHTRLRPGALDFLAKMHPYYELHICTFGARNYAHMIAQFLDKDGNFFSHRILSRDECFNATSKRDNLKALFPCGDSMVCIIDDREDVWNMASNLIQVKPYHFFQHTGDINAPPGMSKNELDGKGVDFKELMNQSLKEKKAKEVDDEGRPPTPKMQTHEGEKQAQCEKSMPEHVLDDNTQEGEEEAKATNKEEKLEEEVVSGKKEETPPVKKKEEVEVPNSTKDSCTMEEAKTEAEINENKARKKQESEKNEIESEKEVKTSDAEDKVEILEQNPESEENTSVKEAERTESSTEKLEEENTADNKEQTTTEGATKEENNTLTESSNQEKDLIEVEDPDDYLLYLEHILLKIHETFYEEYDRTKTISDLKQLIPKVKARVLVGTKLCFSGLIPNNVKLEQSKAYLIARSLGAVVTQNLEPTTTHLVAVTIGTSKVNNARKNPKIKIVTPEWLWSCAERWEHVEELLYPLKASNPAKMRQPPPHCHSPEHAVNYGAMAKSREEPKFMDTVNPLLSFSNDDLDAMNNDFDDFFESDSSSSDDEPVDIENPPMEKALRKRKRVEEIETNRGRHNIFRKRAEEEQQKEENRRILKYDNAENNDENSQTNASSEDEDESPSAKFRRGENLPSDLDMGSNSEGSDEPIDDVDDGDWNMMGAALEREFLGLDD</sequence>
<dbReference type="CDD" id="cd07521">
    <property type="entry name" value="HAD_FCP1-like"/>
    <property type="match status" value="1"/>
</dbReference>
<dbReference type="CDD" id="cd06849">
    <property type="entry name" value="lipoyl_domain"/>
    <property type="match status" value="1"/>
</dbReference>
<evidence type="ECO:0000256" key="3">
    <source>
        <dbReference type="ARBA" id="ARBA00022801"/>
    </source>
</evidence>
<dbReference type="EC" id="3.1.3.16" evidence="2 9"/>
<comment type="catalytic activity">
    <reaction evidence="8 9">
        <text>O-phospho-L-threonyl-[protein] + H2O = L-threonyl-[protein] + phosphate</text>
        <dbReference type="Rhea" id="RHEA:47004"/>
        <dbReference type="Rhea" id="RHEA-COMP:11060"/>
        <dbReference type="Rhea" id="RHEA-COMP:11605"/>
        <dbReference type="ChEBI" id="CHEBI:15377"/>
        <dbReference type="ChEBI" id="CHEBI:30013"/>
        <dbReference type="ChEBI" id="CHEBI:43474"/>
        <dbReference type="ChEBI" id="CHEBI:61977"/>
        <dbReference type="EC" id="3.1.3.16"/>
    </reaction>
</comment>
<feature type="compositionally biased region" description="Basic and acidic residues" evidence="10">
    <location>
        <begin position="463"/>
        <end position="477"/>
    </location>
</feature>
<comment type="function">
    <text evidence="9">This promotes the activity of RNA polymerase II.</text>
</comment>
<dbReference type="InterPro" id="IPR001357">
    <property type="entry name" value="BRCT_dom"/>
</dbReference>
<feature type="compositionally biased region" description="Basic and acidic residues" evidence="10">
    <location>
        <begin position="319"/>
        <end position="331"/>
    </location>
</feature>
<keyword evidence="5 9" id="KW-0539">Nucleus</keyword>
<evidence type="ECO:0000256" key="7">
    <source>
        <dbReference type="ARBA" id="ARBA00047761"/>
    </source>
</evidence>
<dbReference type="InterPro" id="IPR036420">
    <property type="entry name" value="BRCT_dom_sf"/>
</dbReference>
<dbReference type="InterPro" id="IPR023214">
    <property type="entry name" value="HAD_sf"/>
</dbReference>
<dbReference type="PANTHER" id="PTHR23081">
    <property type="entry name" value="RNA POLYMERASE II CTD PHOSPHATASE"/>
    <property type="match status" value="1"/>
</dbReference>